<organism evidence="6 7">
    <name type="scientific">Ceratocystis pirilliformis</name>
    <dbReference type="NCBI Taxonomy" id="259994"/>
    <lineage>
        <taxon>Eukaryota</taxon>
        <taxon>Fungi</taxon>
        <taxon>Dikarya</taxon>
        <taxon>Ascomycota</taxon>
        <taxon>Pezizomycotina</taxon>
        <taxon>Sordariomycetes</taxon>
        <taxon>Hypocreomycetidae</taxon>
        <taxon>Microascales</taxon>
        <taxon>Ceratocystidaceae</taxon>
        <taxon>Ceratocystis</taxon>
    </lineage>
</organism>
<accession>A0ABR3YVM3</accession>
<evidence type="ECO:0008006" key="8">
    <source>
        <dbReference type="Google" id="ProtNLM"/>
    </source>
</evidence>
<keyword evidence="7" id="KW-1185">Reference proteome</keyword>
<feature type="compositionally biased region" description="Basic and acidic residues" evidence="5">
    <location>
        <begin position="803"/>
        <end position="853"/>
    </location>
</feature>
<evidence type="ECO:0000256" key="1">
    <source>
        <dbReference type="ARBA" id="ARBA00004141"/>
    </source>
</evidence>
<comment type="caution">
    <text evidence="6">The sequence shown here is derived from an EMBL/GenBank/DDBJ whole genome shotgun (WGS) entry which is preliminary data.</text>
</comment>
<feature type="compositionally biased region" description="Polar residues" evidence="5">
    <location>
        <begin position="171"/>
        <end position="184"/>
    </location>
</feature>
<protein>
    <recommendedName>
        <fullName evidence="8">Membrane protein C6F6.13c</fullName>
    </recommendedName>
</protein>
<sequence>MARGRGGFGGGRRPVCLTGIISGGERDDLVNLLVIITDVMATNMGSVFQDPTVMARSTRSALEMSQKENLPPKPIDANYNSSSSFNGSFSTSTSASATANEDEDMPVVLSELKKEMLAFFRKWQSALINRTRDLEANNPLPSPATSDTQISGRSRAGKGRPGRNSGHRVRNSMTGPKSTPVGSRTVQMTPGPACAPSMQQTDPGLRRFQPIPTPLWSLPVERRRLLQNIAFLMILSLEDYSAYGRTAMMYLTSSLSLSLRSVQEDEVRIGRCLGRISVEFALGEMARRIEEGAEMPRGRQTGSNRADDSEFLAGPISNSTLGRCMDSVILEGSATIELLGQLGDNGVAMGSLFAFYGARATGKTIEAYSKDIQDFALIPTHGKASKGEPLMDTRDLHPHCYRLRMTFCVNGSLMGEDKAASDAWNSIGSQAEVYSLRWETNSLRSLATCLEMISDSRGWMEAKQYFAKNSIHDAFTKSEWPSCLERLSKIIDNPWTVGMVRADKVGLVLADIILRKVQGGRPISLVGYGLGARSIYTCLMTLAERRQFGLIESVLMMGCPAPSCSLVWVTMKSVVNGRLINAYSSSDCMMPFMYRLSDPTFGLAGIEAIKNVPNVENYDVGDLPSGYMRYQYMTGKILQQVGWEDVDHEAVANEAVKLMELDQKYAPQTIVTKPILDAPSAAAVAPLVLKQLKSSALNEGRDLSLRNVHRGFTITPSANTAPLTITTNSRSIFPPTMRPSHDGVGIDYAAGPSRNRSNSSTRNLGRVSVGGPGANSRSTWNNGKSHITSGPNFNDTGRGSRRSGRDGARDGGRGDRRDNGRDSGRDGFRDRDHSGRERRDSSRGHISRDKPRSEASYNGQSGTGYGSSGNERLPARNRGGGASDAMRDDSKNSGRNRRRGGGYGNDHSENTSSRAKDNYSRANEEPDRERRSGGSGRRRGGGGMGRSSLNQH</sequence>
<dbReference type="InterPro" id="IPR007941">
    <property type="entry name" value="DUF726"/>
</dbReference>
<evidence type="ECO:0000256" key="4">
    <source>
        <dbReference type="ARBA" id="ARBA00023136"/>
    </source>
</evidence>
<name>A0ABR3YVM3_9PEZI</name>
<dbReference type="EMBL" id="JAWDJO010000142">
    <property type="protein sequence ID" value="KAL1891927.1"/>
    <property type="molecule type" value="Genomic_DNA"/>
</dbReference>
<keyword evidence="3" id="KW-1133">Transmembrane helix</keyword>
<feature type="region of interest" description="Disordered" evidence="5">
    <location>
        <begin position="59"/>
        <end position="102"/>
    </location>
</feature>
<feature type="region of interest" description="Disordered" evidence="5">
    <location>
        <begin position="727"/>
        <end position="952"/>
    </location>
</feature>
<dbReference type="Pfam" id="PF05277">
    <property type="entry name" value="DUF726"/>
    <property type="match status" value="1"/>
</dbReference>
<keyword evidence="2" id="KW-0812">Transmembrane</keyword>
<evidence type="ECO:0000256" key="3">
    <source>
        <dbReference type="ARBA" id="ARBA00022989"/>
    </source>
</evidence>
<comment type="subcellular location">
    <subcellularLocation>
        <location evidence="1">Membrane</location>
        <topology evidence="1">Multi-pass membrane protein</topology>
    </subcellularLocation>
</comment>
<gene>
    <name evidence="6" type="ORF">Cpir12675_004758</name>
</gene>
<evidence type="ECO:0000256" key="5">
    <source>
        <dbReference type="SAM" id="MobiDB-lite"/>
    </source>
</evidence>
<feature type="compositionally biased region" description="Polar residues" evidence="5">
    <location>
        <begin position="143"/>
        <end position="152"/>
    </location>
</feature>
<feature type="compositionally biased region" description="Low complexity" evidence="5">
    <location>
        <begin position="753"/>
        <end position="763"/>
    </location>
</feature>
<dbReference type="Proteomes" id="UP001583280">
    <property type="component" value="Unassembled WGS sequence"/>
</dbReference>
<proteinExistence type="predicted"/>
<evidence type="ECO:0000313" key="6">
    <source>
        <dbReference type="EMBL" id="KAL1891927.1"/>
    </source>
</evidence>
<keyword evidence="4" id="KW-0472">Membrane</keyword>
<evidence type="ECO:0000313" key="7">
    <source>
        <dbReference type="Proteomes" id="UP001583280"/>
    </source>
</evidence>
<feature type="compositionally biased region" description="Basic and acidic residues" evidence="5">
    <location>
        <begin position="906"/>
        <end position="932"/>
    </location>
</feature>
<feature type="compositionally biased region" description="Polar residues" evidence="5">
    <location>
        <begin position="775"/>
        <end position="795"/>
    </location>
</feature>
<dbReference type="PANTHER" id="PTHR17920:SF22">
    <property type="entry name" value="DUF726 DOMAIN PROTEIN (AFU_ORTHOLOGUE AFUA_2G12860)"/>
    <property type="match status" value="1"/>
</dbReference>
<feature type="compositionally biased region" description="Basic residues" evidence="5">
    <location>
        <begin position="155"/>
        <end position="170"/>
    </location>
</feature>
<dbReference type="PANTHER" id="PTHR17920">
    <property type="entry name" value="TRANSMEMBRANE AND COILED-COIL DOMAIN-CONTAINING PROTEIN 4 TMCO4"/>
    <property type="match status" value="1"/>
</dbReference>
<feature type="region of interest" description="Disordered" evidence="5">
    <location>
        <begin position="134"/>
        <end position="184"/>
    </location>
</feature>
<evidence type="ECO:0000256" key="2">
    <source>
        <dbReference type="ARBA" id="ARBA00022692"/>
    </source>
</evidence>
<reference evidence="6 7" key="1">
    <citation type="journal article" date="2024" name="IMA Fungus">
        <title>IMA Genome - F19 : A genome assembly and annotation guide to empower mycologists, including annotated draft genome sequences of Ceratocystis pirilliformis, Diaporthe australafricana, Fusarium ophioides, Paecilomyces lecythidis, and Sporothrix stenoceras.</title>
        <authorList>
            <person name="Aylward J."/>
            <person name="Wilson A.M."/>
            <person name="Visagie C.M."/>
            <person name="Spraker J."/>
            <person name="Barnes I."/>
            <person name="Buitendag C."/>
            <person name="Ceriani C."/>
            <person name="Del Mar Angel L."/>
            <person name="du Plessis D."/>
            <person name="Fuchs T."/>
            <person name="Gasser K."/>
            <person name="Kramer D."/>
            <person name="Li W."/>
            <person name="Munsamy K."/>
            <person name="Piso A."/>
            <person name="Price J.L."/>
            <person name="Sonnekus B."/>
            <person name="Thomas C."/>
            <person name="van der Nest A."/>
            <person name="van Dijk A."/>
            <person name="van Heerden A."/>
            <person name="van Vuuren N."/>
            <person name="Yilmaz N."/>
            <person name="Duong T.A."/>
            <person name="van der Merwe N.A."/>
            <person name="Wingfield M.J."/>
            <person name="Wingfield B.D."/>
        </authorList>
    </citation>
    <scope>NUCLEOTIDE SEQUENCE [LARGE SCALE GENOMIC DNA]</scope>
    <source>
        <strain evidence="6 7">CMW 12675</strain>
    </source>
</reference>
<feature type="compositionally biased region" description="Low complexity" evidence="5">
    <location>
        <begin position="80"/>
        <end position="99"/>
    </location>
</feature>